<sequence>MVVKSARHKLGRWRMFNQYLRSLYHVDKALYGVDKIQKSPVLSIRGRVGIAVKNYGGKIAEGSK</sequence>
<proteinExistence type="predicted"/>
<reference evidence="1 2" key="1">
    <citation type="journal article" date="2023" name="Nucleic Acids Res.">
        <title>The hologenome of Daphnia magna reveals possible DNA methylation and microbiome-mediated evolution of the host genome.</title>
        <authorList>
            <person name="Chaturvedi A."/>
            <person name="Li X."/>
            <person name="Dhandapani V."/>
            <person name="Marshall H."/>
            <person name="Kissane S."/>
            <person name="Cuenca-Cambronero M."/>
            <person name="Asole G."/>
            <person name="Calvet F."/>
            <person name="Ruiz-Romero M."/>
            <person name="Marangio P."/>
            <person name="Guigo R."/>
            <person name="Rago D."/>
            <person name="Mirbahai L."/>
            <person name="Eastwood N."/>
            <person name="Colbourne J.K."/>
            <person name="Zhou J."/>
            <person name="Mallon E."/>
            <person name="Orsini L."/>
        </authorList>
    </citation>
    <scope>NUCLEOTIDE SEQUENCE [LARGE SCALE GENOMIC DNA]</scope>
    <source>
        <strain evidence="1">LRV0_1</strain>
    </source>
</reference>
<gene>
    <name evidence="1" type="ORF">OUZ56_013687</name>
</gene>
<dbReference type="EMBL" id="JAOYFB010000002">
    <property type="protein sequence ID" value="KAK4008551.1"/>
    <property type="molecule type" value="Genomic_DNA"/>
</dbReference>
<accession>A0ABQ9Z6N7</accession>
<name>A0ABQ9Z6N7_9CRUS</name>
<comment type="caution">
    <text evidence="1">The sequence shown here is derived from an EMBL/GenBank/DDBJ whole genome shotgun (WGS) entry which is preliminary data.</text>
</comment>
<evidence type="ECO:0000313" key="1">
    <source>
        <dbReference type="EMBL" id="KAK4008551.1"/>
    </source>
</evidence>
<evidence type="ECO:0000313" key="2">
    <source>
        <dbReference type="Proteomes" id="UP001234178"/>
    </source>
</evidence>
<dbReference type="Proteomes" id="UP001234178">
    <property type="component" value="Unassembled WGS sequence"/>
</dbReference>
<organism evidence="1 2">
    <name type="scientific">Daphnia magna</name>
    <dbReference type="NCBI Taxonomy" id="35525"/>
    <lineage>
        <taxon>Eukaryota</taxon>
        <taxon>Metazoa</taxon>
        <taxon>Ecdysozoa</taxon>
        <taxon>Arthropoda</taxon>
        <taxon>Crustacea</taxon>
        <taxon>Branchiopoda</taxon>
        <taxon>Diplostraca</taxon>
        <taxon>Cladocera</taxon>
        <taxon>Anomopoda</taxon>
        <taxon>Daphniidae</taxon>
        <taxon>Daphnia</taxon>
    </lineage>
</organism>
<keyword evidence="2" id="KW-1185">Reference proteome</keyword>
<protein>
    <submittedName>
        <fullName evidence="1">Uncharacterized protein</fullName>
    </submittedName>
</protein>